<dbReference type="InterPro" id="IPR041546">
    <property type="entry name" value="ClpA/ClpB_AAA_lid"/>
</dbReference>
<evidence type="ECO:0000256" key="1">
    <source>
        <dbReference type="ARBA" id="ARBA00008675"/>
    </source>
</evidence>
<comment type="caution">
    <text evidence="11">The sequence shown here is derived from an EMBL/GenBank/DDBJ whole genome shotgun (WGS) entry which is preliminary data.</text>
</comment>
<dbReference type="InterPro" id="IPR028299">
    <property type="entry name" value="ClpA/B_CS2"/>
</dbReference>
<evidence type="ECO:0000256" key="3">
    <source>
        <dbReference type="ARBA" id="ARBA00022741"/>
    </source>
</evidence>
<dbReference type="Pfam" id="PF02861">
    <property type="entry name" value="Clp_N"/>
    <property type="match status" value="1"/>
</dbReference>
<accession>A0A845H0D7</accession>
<evidence type="ECO:0000259" key="10">
    <source>
        <dbReference type="PROSITE" id="PS51903"/>
    </source>
</evidence>
<dbReference type="SMART" id="SM00382">
    <property type="entry name" value="AAA"/>
    <property type="match status" value="2"/>
</dbReference>
<organism evidence="11 12">
    <name type="scientific">Duganella vulcania</name>
    <dbReference type="NCBI Taxonomy" id="2692166"/>
    <lineage>
        <taxon>Bacteria</taxon>
        <taxon>Pseudomonadati</taxon>
        <taxon>Pseudomonadota</taxon>
        <taxon>Betaproteobacteria</taxon>
        <taxon>Burkholderiales</taxon>
        <taxon>Oxalobacteraceae</taxon>
        <taxon>Telluria group</taxon>
        <taxon>Duganella</taxon>
    </lineage>
</organism>
<sequence length="918" mass="99386">MEIDIRTLLSKLNPECKRAMGHAAELCVKQTQYNVELEHLLFTLLEERAPDFVLALQRYGIVESAVMAQLQRTMDGFKRGNGRTPALSPHFIALFQEAWMLSSMLLGSQQVRSGTVLLAMLEVDSLRGMLIESAPELLKIPREQLKQELPSLLAGSSEDGGGPLVGSGVSGTGMAGGTTGAGGGHAVGAAGAHGGATPGMMPTQQSTGGATPALDQYTVDMTALARAGRIDPIRGRDAEIRQIIDILLRRRQNNPILTGEAGVGKTAVVEGFAQRIASGAVPPSLANVVVRTLDLALLQAGAGIKGEFENRLKSVIAEVRASATPIVLFIDEAHQLIGAGGSEGQGDAANLLKPALARGELRTIAATTWAEYKKYVERDPALARRFQVVKVEEPTTDAAIGMLRGMVATLEQHHGVEILDEAVTDAVRLSHRYISGRQLPDKAISVLDTACARVAIGQAGAPPQLEALEHDIVLNSEELRIARQRHARGEDQGAAIAKMETQQALLQARQTRLTEKLAEERRAVEEILVLRREIAATADHHAALDDEERISRGDQLQRLQKGLEAIQDDEPLVPVCVDSKIVAGVISGWTGIPVGKMLADEIHTVLQLKERLEDRVVGQEQALDAIARRVRTFRAELDDPGKPVGVFMLVGPSGVGKTETAFALADMLYGGERNMVTINMSEFQEAHSISSLKGAPPGYVGYGKGGVLTEAVRRRPYCVVLLDEMEKAHPDVLELFFQVFDKGTMEDGEGITIDFKNTLILLTSNAAQDVITQACANGKRPDPAALTEQLRPALLRQFSPAFLGRLVLVPYYPLGDEQISNIVDLKLAKLAARFASNHNARFTWDDRVTEVITARCTEVDSGARNIDFILTQTVLPLLSSLVLERMSMLKPFTAIHMSVGDDEQFAYAFRDHPLRGHP</sequence>
<dbReference type="PROSITE" id="PS51903">
    <property type="entry name" value="CLP_R"/>
    <property type="match status" value="1"/>
</dbReference>
<dbReference type="SUPFAM" id="SSF81923">
    <property type="entry name" value="Double Clp-N motif"/>
    <property type="match status" value="1"/>
</dbReference>
<comment type="similarity">
    <text evidence="1 8">Belongs to the ClpA/ClpB family.</text>
</comment>
<proteinExistence type="inferred from homology"/>
<dbReference type="PRINTS" id="PR00300">
    <property type="entry name" value="CLPPROTEASEA"/>
</dbReference>
<dbReference type="Gene3D" id="1.10.8.60">
    <property type="match status" value="1"/>
</dbReference>
<dbReference type="InterPro" id="IPR004176">
    <property type="entry name" value="Clp_R_N"/>
</dbReference>
<gene>
    <name evidence="11" type="primary">tssH</name>
    <name evidence="11" type="ORF">GTP90_34405</name>
</gene>
<comment type="function">
    <text evidence="6">Part of a stress-induced multi-chaperone system, it is involved in the recovery of the cell from heat-induced damage, in cooperation with DnaK, DnaJ and GrpE. Acts before DnaK, in the processing of protein aggregates. Protein binding stimulates the ATPase activity; ATP hydrolysis unfolds the denatured protein aggregates, which probably helps expose new hydrophobic binding sites on the surface of ClpB-bound aggregates, contributing to the solubilization and refolding of denatured protein aggregates by DnaK.</text>
</comment>
<dbReference type="Pfam" id="PF00004">
    <property type="entry name" value="AAA"/>
    <property type="match status" value="1"/>
</dbReference>
<dbReference type="InterPro" id="IPR003593">
    <property type="entry name" value="AAA+_ATPase"/>
</dbReference>
<evidence type="ECO:0000256" key="2">
    <source>
        <dbReference type="ARBA" id="ARBA00022737"/>
    </source>
</evidence>
<dbReference type="GO" id="GO:0005524">
    <property type="term" value="F:ATP binding"/>
    <property type="evidence" value="ECO:0007669"/>
    <property type="project" value="UniProtKB-KW"/>
</dbReference>
<evidence type="ECO:0000256" key="6">
    <source>
        <dbReference type="ARBA" id="ARBA00025613"/>
    </source>
</evidence>
<dbReference type="InterPro" id="IPR050130">
    <property type="entry name" value="ClpA_ClpB"/>
</dbReference>
<keyword evidence="2 7" id="KW-0677">Repeat</keyword>
<dbReference type="GO" id="GO:0016887">
    <property type="term" value="F:ATP hydrolysis activity"/>
    <property type="evidence" value="ECO:0007669"/>
    <property type="project" value="InterPro"/>
</dbReference>
<dbReference type="InterPro" id="IPR017729">
    <property type="entry name" value="ATPase_T6SS_ClpV1"/>
</dbReference>
<feature type="compositionally biased region" description="Gly residues" evidence="9">
    <location>
        <begin position="158"/>
        <end position="197"/>
    </location>
</feature>
<dbReference type="InterPro" id="IPR019489">
    <property type="entry name" value="Clp_ATPase_C"/>
</dbReference>
<dbReference type="SMART" id="SM01086">
    <property type="entry name" value="ClpB_D2-small"/>
    <property type="match status" value="1"/>
</dbReference>
<evidence type="ECO:0000256" key="5">
    <source>
        <dbReference type="ARBA" id="ARBA00023186"/>
    </source>
</evidence>
<dbReference type="RefSeq" id="WP_161087723.1">
    <property type="nucleotide sequence ID" value="NZ_WWCX01000171.1"/>
</dbReference>
<dbReference type="PANTHER" id="PTHR11638:SF184">
    <property type="entry name" value="ATPASE WITH CHAPERONE ACTIVITY"/>
    <property type="match status" value="1"/>
</dbReference>
<dbReference type="Gene3D" id="3.40.50.300">
    <property type="entry name" value="P-loop containing nucleotide triphosphate hydrolases"/>
    <property type="match status" value="3"/>
</dbReference>
<keyword evidence="4 8" id="KW-0067">ATP-binding</keyword>
<dbReference type="Pfam" id="PF10431">
    <property type="entry name" value="ClpB_D2-small"/>
    <property type="match status" value="1"/>
</dbReference>
<feature type="region of interest" description="Disordered" evidence="9">
    <location>
        <begin position="153"/>
        <end position="210"/>
    </location>
</feature>
<dbReference type="GO" id="GO:0005737">
    <property type="term" value="C:cytoplasm"/>
    <property type="evidence" value="ECO:0007669"/>
    <property type="project" value="TreeGrafter"/>
</dbReference>
<evidence type="ECO:0000256" key="9">
    <source>
        <dbReference type="SAM" id="MobiDB-lite"/>
    </source>
</evidence>
<evidence type="ECO:0000313" key="12">
    <source>
        <dbReference type="Proteomes" id="UP000447355"/>
    </source>
</evidence>
<dbReference type="InterPro" id="IPR003959">
    <property type="entry name" value="ATPase_AAA_core"/>
</dbReference>
<dbReference type="EMBL" id="WWCX01000171">
    <property type="protein sequence ID" value="MYM98948.1"/>
    <property type="molecule type" value="Genomic_DNA"/>
</dbReference>
<feature type="domain" description="Clp R" evidence="10">
    <location>
        <begin position="9"/>
        <end position="155"/>
    </location>
</feature>
<dbReference type="PROSITE" id="PS00871">
    <property type="entry name" value="CLPAB_2"/>
    <property type="match status" value="1"/>
</dbReference>
<evidence type="ECO:0000256" key="4">
    <source>
        <dbReference type="ARBA" id="ARBA00022840"/>
    </source>
</evidence>
<dbReference type="Pfam" id="PF07724">
    <property type="entry name" value="AAA_2"/>
    <property type="match status" value="1"/>
</dbReference>
<dbReference type="CDD" id="cd00009">
    <property type="entry name" value="AAA"/>
    <property type="match status" value="1"/>
</dbReference>
<dbReference type="GO" id="GO:0034605">
    <property type="term" value="P:cellular response to heat"/>
    <property type="evidence" value="ECO:0007669"/>
    <property type="project" value="TreeGrafter"/>
</dbReference>
<name>A0A845H0D7_9BURK</name>
<dbReference type="SUPFAM" id="SSF52540">
    <property type="entry name" value="P-loop containing nucleoside triphosphate hydrolases"/>
    <property type="match status" value="2"/>
</dbReference>
<evidence type="ECO:0000256" key="7">
    <source>
        <dbReference type="PROSITE-ProRule" id="PRU01251"/>
    </source>
</evidence>
<dbReference type="Pfam" id="PF17871">
    <property type="entry name" value="AAA_lid_9"/>
    <property type="match status" value="1"/>
</dbReference>
<dbReference type="InterPro" id="IPR018368">
    <property type="entry name" value="ClpA/B_CS1"/>
</dbReference>
<dbReference type="InterPro" id="IPR001270">
    <property type="entry name" value="ClpA/B"/>
</dbReference>
<reference evidence="11" key="1">
    <citation type="submission" date="2019-12" db="EMBL/GenBank/DDBJ databases">
        <title>Novel species isolated from a subtropical stream in China.</title>
        <authorList>
            <person name="Lu H."/>
        </authorList>
    </citation>
    <scope>NUCLEOTIDE SEQUENCE [LARGE SCALE GENOMIC DNA]</scope>
    <source>
        <strain evidence="11">FT81W</strain>
    </source>
</reference>
<evidence type="ECO:0000313" key="11">
    <source>
        <dbReference type="EMBL" id="MYM98948.1"/>
    </source>
</evidence>
<dbReference type="AlphaFoldDB" id="A0A845H0D7"/>
<protein>
    <submittedName>
        <fullName evidence="11">Type VI secretion system ATPase TssH</fullName>
    </submittedName>
</protein>
<dbReference type="NCBIfam" id="TIGR03345">
    <property type="entry name" value="VI_ClpV1"/>
    <property type="match status" value="1"/>
</dbReference>
<dbReference type="Proteomes" id="UP000447355">
    <property type="component" value="Unassembled WGS sequence"/>
</dbReference>
<dbReference type="PANTHER" id="PTHR11638">
    <property type="entry name" value="ATP-DEPENDENT CLP PROTEASE"/>
    <property type="match status" value="1"/>
</dbReference>
<dbReference type="PROSITE" id="PS00870">
    <property type="entry name" value="CLPAB_1"/>
    <property type="match status" value="1"/>
</dbReference>
<dbReference type="CDD" id="cd19499">
    <property type="entry name" value="RecA-like_ClpB_Hsp104-like"/>
    <property type="match status" value="1"/>
</dbReference>
<evidence type="ECO:0000256" key="8">
    <source>
        <dbReference type="RuleBase" id="RU004432"/>
    </source>
</evidence>
<keyword evidence="5 8" id="KW-0143">Chaperone</keyword>
<dbReference type="InterPro" id="IPR027417">
    <property type="entry name" value="P-loop_NTPase"/>
</dbReference>
<dbReference type="InterPro" id="IPR036628">
    <property type="entry name" value="Clp_N_dom_sf"/>
</dbReference>
<dbReference type="Gene3D" id="1.10.1780.10">
    <property type="entry name" value="Clp, N-terminal domain"/>
    <property type="match status" value="1"/>
</dbReference>
<keyword evidence="3 8" id="KW-0547">Nucleotide-binding</keyword>